<gene>
    <name evidence="1" type="ORF">METZ01_LOCUS180921</name>
</gene>
<dbReference type="Gene3D" id="2.40.160.60">
    <property type="entry name" value="Outer membrane protein transport protein (OMPP1/FadL/TodX)"/>
    <property type="match status" value="1"/>
</dbReference>
<accession>A0A382CS27</accession>
<dbReference type="SUPFAM" id="SSF56935">
    <property type="entry name" value="Porins"/>
    <property type="match status" value="1"/>
</dbReference>
<protein>
    <recommendedName>
        <fullName evidence="2">PorV/PorQ family protein</fullName>
    </recommendedName>
</protein>
<sequence>MGKRLSLTLAVIAIAGLTTAAEAVVNIQSLGGSARSAALGNAFVAIADDGDAVFANPAGLATVDGRRLAYTNVSLLFSGIDGDNLGQHVASFTQPLGGKMMLGLGYERIGSDLMSENGAFLSVGYKLSRNLQLGLTGKYLFWSVDDFDAADPLSGESSGAIGVDLGVLWTTPVQGARLGVMLKNVNKPNVAADVAGSIPSDAGVLPMDLAVGVSYLISNSLVSVQWATRDLGGDSSENRLIVGGETKLVEGLLMRAGGSRIFEDDASGDLNAGLGYQWNQLLFDYGYHIPLDLTETNGSHRFSLAWQL</sequence>
<proteinExistence type="predicted"/>
<organism evidence="1">
    <name type="scientific">marine metagenome</name>
    <dbReference type="NCBI Taxonomy" id="408172"/>
    <lineage>
        <taxon>unclassified sequences</taxon>
        <taxon>metagenomes</taxon>
        <taxon>ecological metagenomes</taxon>
    </lineage>
</organism>
<dbReference type="EMBL" id="UINC01035527">
    <property type="protein sequence ID" value="SVB28067.1"/>
    <property type="molecule type" value="Genomic_DNA"/>
</dbReference>
<reference evidence="1" key="1">
    <citation type="submission" date="2018-05" db="EMBL/GenBank/DDBJ databases">
        <authorList>
            <person name="Lanie J.A."/>
            <person name="Ng W.-L."/>
            <person name="Kazmierczak K.M."/>
            <person name="Andrzejewski T.M."/>
            <person name="Davidsen T.M."/>
            <person name="Wayne K.J."/>
            <person name="Tettelin H."/>
            <person name="Glass J.I."/>
            <person name="Rusch D."/>
            <person name="Podicherti R."/>
            <person name="Tsui H.-C.T."/>
            <person name="Winkler M.E."/>
        </authorList>
    </citation>
    <scope>NUCLEOTIDE SEQUENCE</scope>
</reference>
<evidence type="ECO:0000313" key="1">
    <source>
        <dbReference type="EMBL" id="SVB28067.1"/>
    </source>
</evidence>
<evidence type="ECO:0008006" key="2">
    <source>
        <dbReference type="Google" id="ProtNLM"/>
    </source>
</evidence>
<dbReference type="AlphaFoldDB" id="A0A382CS27"/>
<name>A0A382CS27_9ZZZZ</name>